<protein>
    <submittedName>
        <fullName evidence="1">Uncharacterized protein</fullName>
    </submittedName>
</protein>
<dbReference type="EMBL" id="JAPFRD010000011">
    <property type="protein sequence ID" value="MCW8109580.1"/>
    <property type="molecule type" value="Genomic_DNA"/>
</dbReference>
<reference evidence="1" key="1">
    <citation type="submission" date="2022-11" db="EMBL/GenBank/DDBJ databases">
        <title>Alteromonas sp. nov., isolated from sea water of the Qingdao.</title>
        <authorList>
            <person name="Wang Q."/>
        </authorList>
    </citation>
    <scope>NUCLEOTIDE SEQUENCE</scope>
    <source>
        <strain evidence="1">ASW11-7</strain>
    </source>
</reference>
<evidence type="ECO:0000313" key="2">
    <source>
        <dbReference type="Proteomes" id="UP001142810"/>
    </source>
</evidence>
<organism evidence="1 2">
    <name type="scientific">Alteromonas aquimaris</name>
    <dbReference type="NCBI Taxonomy" id="2998417"/>
    <lineage>
        <taxon>Bacteria</taxon>
        <taxon>Pseudomonadati</taxon>
        <taxon>Pseudomonadota</taxon>
        <taxon>Gammaproteobacteria</taxon>
        <taxon>Alteromonadales</taxon>
        <taxon>Alteromonadaceae</taxon>
        <taxon>Alteromonas/Salinimonas group</taxon>
        <taxon>Alteromonas</taxon>
    </lineage>
</organism>
<sequence length="48" mass="5529">MRFSMAQKRVKLVMTLEDNRISIEFAPALIYSLGERIVWGELTNASEN</sequence>
<gene>
    <name evidence="1" type="ORF">OPS25_13810</name>
</gene>
<dbReference type="Proteomes" id="UP001142810">
    <property type="component" value="Unassembled WGS sequence"/>
</dbReference>
<dbReference type="RefSeq" id="WP_265618367.1">
    <property type="nucleotide sequence ID" value="NZ_JAPFRD010000011.1"/>
</dbReference>
<name>A0ABT3PA54_9ALTE</name>
<accession>A0ABT3PA54</accession>
<proteinExistence type="predicted"/>
<comment type="caution">
    <text evidence="1">The sequence shown here is derived from an EMBL/GenBank/DDBJ whole genome shotgun (WGS) entry which is preliminary data.</text>
</comment>
<evidence type="ECO:0000313" key="1">
    <source>
        <dbReference type="EMBL" id="MCW8109580.1"/>
    </source>
</evidence>
<keyword evidence="2" id="KW-1185">Reference proteome</keyword>